<sequence>MCICGLGGVYTIAGLVSKEDFQDSLRPAVPDFFLNTTLLQITQ</sequence>
<evidence type="ECO:0000313" key="1">
    <source>
        <dbReference type="EMBL" id="QEG18930.1"/>
    </source>
</evidence>
<gene>
    <name evidence="1" type="ORF">GmarT_48250</name>
</gene>
<accession>A0ABX5YTJ3</accession>
<dbReference type="EMBL" id="CP042910">
    <property type="protein sequence ID" value="QEG18930.1"/>
    <property type="molecule type" value="Genomic_DNA"/>
</dbReference>
<proteinExistence type="predicted"/>
<keyword evidence="2" id="KW-1185">Reference proteome</keyword>
<protein>
    <submittedName>
        <fullName evidence="1">Uncharacterized protein</fullName>
    </submittedName>
</protein>
<reference evidence="1 2" key="1">
    <citation type="submission" date="2019-08" db="EMBL/GenBank/DDBJ databases">
        <title>Deep-cultivation of Planctomycetes and their phenomic and genomic characterization uncovers novel biology.</title>
        <authorList>
            <person name="Wiegand S."/>
            <person name="Jogler M."/>
            <person name="Boedeker C."/>
            <person name="Pinto D."/>
            <person name="Vollmers J."/>
            <person name="Rivas-Marin E."/>
            <person name="Kohn T."/>
            <person name="Peeters S.H."/>
            <person name="Heuer A."/>
            <person name="Rast P."/>
            <person name="Oberbeckmann S."/>
            <person name="Bunk B."/>
            <person name="Jeske O."/>
            <person name="Meyerdierks A."/>
            <person name="Storesund J.E."/>
            <person name="Kallscheuer N."/>
            <person name="Luecker S."/>
            <person name="Lage O.M."/>
            <person name="Pohl T."/>
            <person name="Merkel B.J."/>
            <person name="Hornburger P."/>
            <person name="Mueller R.-W."/>
            <person name="Bruemmer F."/>
            <person name="Labrenz M."/>
            <person name="Spormann A.M."/>
            <person name="Op den Camp H."/>
            <person name="Overmann J."/>
            <person name="Amann R."/>
            <person name="Jetten M.S.M."/>
            <person name="Mascher T."/>
            <person name="Medema M.H."/>
            <person name="Devos D.P."/>
            <person name="Kaster A.-K."/>
            <person name="Ovreas L."/>
            <person name="Rohde M."/>
            <person name="Galperin M.Y."/>
            <person name="Jogler C."/>
        </authorList>
    </citation>
    <scope>NUCLEOTIDE SEQUENCE [LARGE SCALE GENOMIC DNA]</scope>
    <source>
        <strain evidence="1 2">DSM 8797</strain>
    </source>
</reference>
<dbReference type="Proteomes" id="UP000322887">
    <property type="component" value="Chromosome"/>
</dbReference>
<name>A0ABX5YTJ3_9PLAN</name>
<organism evidence="1 2">
    <name type="scientific">Gimesia maris</name>
    <dbReference type="NCBI Taxonomy" id="122"/>
    <lineage>
        <taxon>Bacteria</taxon>
        <taxon>Pseudomonadati</taxon>
        <taxon>Planctomycetota</taxon>
        <taxon>Planctomycetia</taxon>
        <taxon>Planctomycetales</taxon>
        <taxon>Planctomycetaceae</taxon>
        <taxon>Gimesia</taxon>
    </lineage>
</organism>
<evidence type="ECO:0000313" key="2">
    <source>
        <dbReference type="Proteomes" id="UP000322887"/>
    </source>
</evidence>